<dbReference type="InterPro" id="IPR013216">
    <property type="entry name" value="Methyltransf_11"/>
</dbReference>
<evidence type="ECO:0000259" key="4">
    <source>
        <dbReference type="Pfam" id="PF08241"/>
    </source>
</evidence>
<dbReference type="GO" id="GO:0008757">
    <property type="term" value="F:S-adenosylmethionine-dependent methyltransferase activity"/>
    <property type="evidence" value="ECO:0007669"/>
    <property type="project" value="InterPro"/>
</dbReference>
<evidence type="ECO:0000256" key="2">
    <source>
        <dbReference type="ARBA" id="ARBA00022603"/>
    </source>
</evidence>
<proteinExistence type="inferred from homology"/>
<dbReference type="STRING" id="71717.A0A4Y7TQW3"/>
<evidence type="ECO:0000256" key="3">
    <source>
        <dbReference type="ARBA" id="ARBA00022679"/>
    </source>
</evidence>
<evidence type="ECO:0000256" key="1">
    <source>
        <dbReference type="ARBA" id="ARBA00008361"/>
    </source>
</evidence>
<comment type="caution">
    <text evidence="5">The sequence shown here is derived from an EMBL/GenBank/DDBJ whole genome shotgun (WGS) entry which is preliminary data.</text>
</comment>
<accession>A0A4Y7TQW3</accession>
<sequence length="311" mass="35266">MSTVHKIAQAGFGAGTNDLYDRIRPRYQPWGLKHIKESLASDGPYNVVEIGAGTGIFTRALLADPEWSPSIKELRAVEPSEGMRSVFSKSVNDERVKVSDGTFDTTGVEDGWADLVVIAQAFHWCPDHQRAAKEFERILKPNGAVAMIWNLEDRDAERWAAQVRDLIEQHEHGTPQFRLELWRAYFKTPQYEDGFGAPNEKTWSYHLEADEDIVVDRASSKSYISVLPPDEKARVQAGDSGEIVQRRVTTCSGVDKERGLFKYPYKTWGCYLGRRSRPSFGIRTQTFDAGRVTVQHQNRFHECDVMSPVTK</sequence>
<dbReference type="PANTHER" id="PTHR44942:SF4">
    <property type="entry name" value="METHYLTRANSFERASE TYPE 11 DOMAIN-CONTAINING PROTEIN"/>
    <property type="match status" value="1"/>
</dbReference>
<dbReference type="Gene3D" id="3.40.50.150">
    <property type="entry name" value="Vaccinia Virus protein VP39"/>
    <property type="match status" value="1"/>
</dbReference>
<feature type="domain" description="Methyltransferase type 11" evidence="4">
    <location>
        <begin position="48"/>
        <end position="146"/>
    </location>
</feature>
<name>A0A4Y7TQW3_COPMI</name>
<protein>
    <submittedName>
        <fullName evidence="5">S-adenosyl-L-methionine-dependent methyltransferase</fullName>
    </submittedName>
</protein>
<keyword evidence="6" id="KW-1185">Reference proteome</keyword>
<dbReference type="InterPro" id="IPR051052">
    <property type="entry name" value="Diverse_substrate_MTase"/>
</dbReference>
<dbReference type="InterPro" id="IPR029063">
    <property type="entry name" value="SAM-dependent_MTases_sf"/>
</dbReference>
<dbReference type="Pfam" id="PF08241">
    <property type="entry name" value="Methyltransf_11"/>
    <property type="match status" value="1"/>
</dbReference>
<organism evidence="5 6">
    <name type="scientific">Coprinellus micaceus</name>
    <name type="common">Glistening ink-cap mushroom</name>
    <name type="synonym">Coprinus micaceus</name>
    <dbReference type="NCBI Taxonomy" id="71717"/>
    <lineage>
        <taxon>Eukaryota</taxon>
        <taxon>Fungi</taxon>
        <taxon>Dikarya</taxon>
        <taxon>Basidiomycota</taxon>
        <taxon>Agaricomycotina</taxon>
        <taxon>Agaricomycetes</taxon>
        <taxon>Agaricomycetidae</taxon>
        <taxon>Agaricales</taxon>
        <taxon>Agaricineae</taxon>
        <taxon>Psathyrellaceae</taxon>
        <taxon>Coprinellus</taxon>
    </lineage>
</organism>
<keyword evidence="3 5" id="KW-0808">Transferase</keyword>
<dbReference type="GO" id="GO:0032259">
    <property type="term" value="P:methylation"/>
    <property type="evidence" value="ECO:0007669"/>
    <property type="project" value="UniProtKB-KW"/>
</dbReference>
<keyword evidence="2 5" id="KW-0489">Methyltransferase</keyword>
<dbReference type="EMBL" id="QPFP01000006">
    <property type="protein sequence ID" value="TEB36361.1"/>
    <property type="molecule type" value="Genomic_DNA"/>
</dbReference>
<evidence type="ECO:0000313" key="6">
    <source>
        <dbReference type="Proteomes" id="UP000298030"/>
    </source>
</evidence>
<gene>
    <name evidence="5" type="ORF">FA13DRAFT_1683714</name>
</gene>
<evidence type="ECO:0000313" key="5">
    <source>
        <dbReference type="EMBL" id="TEB36361.1"/>
    </source>
</evidence>
<comment type="similarity">
    <text evidence="1">Belongs to the methyltransferase superfamily.</text>
</comment>
<dbReference type="SUPFAM" id="SSF53335">
    <property type="entry name" value="S-adenosyl-L-methionine-dependent methyltransferases"/>
    <property type="match status" value="1"/>
</dbReference>
<dbReference type="Proteomes" id="UP000298030">
    <property type="component" value="Unassembled WGS sequence"/>
</dbReference>
<dbReference type="OrthoDB" id="66144at2759"/>
<dbReference type="AlphaFoldDB" id="A0A4Y7TQW3"/>
<reference evidence="5 6" key="1">
    <citation type="journal article" date="2019" name="Nat. Ecol. Evol.">
        <title>Megaphylogeny resolves global patterns of mushroom evolution.</title>
        <authorList>
            <person name="Varga T."/>
            <person name="Krizsan K."/>
            <person name="Foldi C."/>
            <person name="Dima B."/>
            <person name="Sanchez-Garcia M."/>
            <person name="Sanchez-Ramirez S."/>
            <person name="Szollosi G.J."/>
            <person name="Szarkandi J.G."/>
            <person name="Papp V."/>
            <person name="Albert L."/>
            <person name="Andreopoulos W."/>
            <person name="Angelini C."/>
            <person name="Antonin V."/>
            <person name="Barry K.W."/>
            <person name="Bougher N.L."/>
            <person name="Buchanan P."/>
            <person name="Buyck B."/>
            <person name="Bense V."/>
            <person name="Catcheside P."/>
            <person name="Chovatia M."/>
            <person name="Cooper J."/>
            <person name="Damon W."/>
            <person name="Desjardin D."/>
            <person name="Finy P."/>
            <person name="Geml J."/>
            <person name="Haridas S."/>
            <person name="Hughes K."/>
            <person name="Justo A."/>
            <person name="Karasinski D."/>
            <person name="Kautmanova I."/>
            <person name="Kiss B."/>
            <person name="Kocsube S."/>
            <person name="Kotiranta H."/>
            <person name="LaButti K.M."/>
            <person name="Lechner B.E."/>
            <person name="Liimatainen K."/>
            <person name="Lipzen A."/>
            <person name="Lukacs Z."/>
            <person name="Mihaltcheva S."/>
            <person name="Morgado L.N."/>
            <person name="Niskanen T."/>
            <person name="Noordeloos M.E."/>
            <person name="Ohm R.A."/>
            <person name="Ortiz-Santana B."/>
            <person name="Ovrebo C."/>
            <person name="Racz N."/>
            <person name="Riley R."/>
            <person name="Savchenko A."/>
            <person name="Shiryaev A."/>
            <person name="Soop K."/>
            <person name="Spirin V."/>
            <person name="Szebenyi C."/>
            <person name="Tomsovsky M."/>
            <person name="Tulloss R.E."/>
            <person name="Uehling J."/>
            <person name="Grigoriev I.V."/>
            <person name="Vagvolgyi C."/>
            <person name="Papp T."/>
            <person name="Martin F.M."/>
            <person name="Miettinen O."/>
            <person name="Hibbett D.S."/>
            <person name="Nagy L.G."/>
        </authorList>
    </citation>
    <scope>NUCLEOTIDE SEQUENCE [LARGE SCALE GENOMIC DNA]</scope>
    <source>
        <strain evidence="5 6">FP101781</strain>
    </source>
</reference>
<dbReference type="CDD" id="cd02440">
    <property type="entry name" value="AdoMet_MTases"/>
    <property type="match status" value="1"/>
</dbReference>
<dbReference type="PANTHER" id="PTHR44942">
    <property type="entry name" value="METHYLTRANSF_11 DOMAIN-CONTAINING PROTEIN"/>
    <property type="match status" value="1"/>
</dbReference>